<reference evidence="1 2" key="1">
    <citation type="journal article" date="2008" name="Proc. Natl. Acad. Sci. U.S.A.">
        <title>Niche adaptation and genome expansion in the chlorophyll d-producing cyanobacterium Acaryochloris marina.</title>
        <authorList>
            <person name="Swingley W.D."/>
            <person name="Chen M."/>
            <person name="Cheung P.C."/>
            <person name="Conrad A.L."/>
            <person name="Dejesa L.C."/>
            <person name="Hao J."/>
            <person name="Honchak B.M."/>
            <person name="Karbach L.E."/>
            <person name="Kurdoglu A."/>
            <person name="Lahiri S."/>
            <person name="Mastrian S.D."/>
            <person name="Miyashita H."/>
            <person name="Page L."/>
            <person name="Ramakrishna P."/>
            <person name="Satoh S."/>
            <person name="Sattley W.M."/>
            <person name="Shimada Y."/>
            <person name="Taylor H.L."/>
            <person name="Tomo T."/>
            <person name="Tsuchiya T."/>
            <person name="Wang Z.T."/>
            <person name="Raymond J."/>
            <person name="Mimuro M."/>
            <person name="Blankenship R.E."/>
            <person name="Touchman J.W."/>
        </authorList>
    </citation>
    <scope>NUCLEOTIDE SEQUENCE [LARGE SCALE GENOMIC DNA]</scope>
    <source>
        <strain evidence="2">MBIC 11017</strain>
    </source>
</reference>
<proteinExistence type="predicted"/>
<dbReference type="eggNOG" id="ENOG5033FUE">
    <property type="taxonomic scope" value="Bacteria"/>
</dbReference>
<name>B0C353_ACAM1</name>
<sequence length="140" mass="15123">MCVGCYSVPLMALVLPELENSSAIIVPLRESSQVAPVQSQVSTAQVQAEVAHITQVLPDSPYIGLLREEFTAMHRRLEHATSMGEANGIVGEGILNIAKRLGTNPNLDRAIKVLEPNPNSEVERSVDQSGLLAPNAWGWL</sequence>
<keyword evidence="2" id="KW-1185">Reference proteome</keyword>
<dbReference type="KEGG" id="amr:AM1_2390"/>
<protein>
    <submittedName>
        <fullName evidence="1">Uncharacterized protein</fullName>
    </submittedName>
</protein>
<dbReference type="HOGENOM" id="CLU_1881197_0_0_3"/>
<organism evidence="1 2">
    <name type="scientific">Acaryochloris marina (strain MBIC 11017)</name>
    <dbReference type="NCBI Taxonomy" id="329726"/>
    <lineage>
        <taxon>Bacteria</taxon>
        <taxon>Bacillati</taxon>
        <taxon>Cyanobacteriota</taxon>
        <taxon>Cyanophyceae</taxon>
        <taxon>Acaryochloridales</taxon>
        <taxon>Acaryochloridaceae</taxon>
        <taxon>Acaryochloris</taxon>
    </lineage>
</organism>
<dbReference type="STRING" id="329726.AM1_2390"/>
<dbReference type="AlphaFoldDB" id="B0C353"/>
<accession>B0C353</accession>
<dbReference type="Proteomes" id="UP000000268">
    <property type="component" value="Chromosome"/>
</dbReference>
<evidence type="ECO:0000313" key="1">
    <source>
        <dbReference type="EMBL" id="ABW27400.1"/>
    </source>
</evidence>
<evidence type="ECO:0000313" key="2">
    <source>
        <dbReference type="Proteomes" id="UP000000268"/>
    </source>
</evidence>
<dbReference type="EMBL" id="CP000828">
    <property type="protein sequence ID" value="ABW27400.1"/>
    <property type="molecule type" value="Genomic_DNA"/>
</dbReference>
<gene>
    <name evidence="1" type="ordered locus">AM1_2390</name>
</gene>